<organism evidence="3 4">
    <name type="scientific">Alteromonas pelagimontana</name>
    <dbReference type="NCBI Taxonomy" id="1858656"/>
    <lineage>
        <taxon>Bacteria</taxon>
        <taxon>Pseudomonadati</taxon>
        <taxon>Pseudomonadota</taxon>
        <taxon>Gammaproteobacteria</taxon>
        <taxon>Alteromonadales</taxon>
        <taxon>Alteromonadaceae</taxon>
        <taxon>Alteromonas/Salinimonas group</taxon>
        <taxon>Alteromonas</taxon>
    </lineage>
</organism>
<keyword evidence="1" id="KW-0175">Coiled coil</keyword>
<reference evidence="3 4" key="2">
    <citation type="submission" date="2020-04" db="EMBL/GenBank/DDBJ databases">
        <title>Complete genome sequence of Alteromonas pelagimontana 5.12T.</title>
        <authorList>
            <person name="Sinha R.K."/>
            <person name="Krishnan K.P."/>
            <person name="Kurian J.P."/>
        </authorList>
    </citation>
    <scope>NUCLEOTIDE SEQUENCE [LARGE SCALE GENOMIC DNA]</scope>
    <source>
        <strain evidence="3 4">5.12</strain>
    </source>
</reference>
<dbReference type="RefSeq" id="WP_075607912.1">
    <property type="nucleotide sequence ID" value="NZ_CP052766.1"/>
</dbReference>
<keyword evidence="2" id="KW-0732">Signal</keyword>
<dbReference type="AlphaFoldDB" id="A0A6M4MC76"/>
<evidence type="ECO:0000313" key="3">
    <source>
        <dbReference type="EMBL" id="QJR80791.1"/>
    </source>
</evidence>
<dbReference type="EMBL" id="CP052766">
    <property type="protein sequence ID" value="QJR80791.1"/>
    <property type="molecule type" value="Genomic_DNA"/>
</dbReference>
<feature type="chain" id="PRO_5028949288" evidence="2">
    <location>
        <begin position="33"/>
        <end position="274"/>
    </location>
</feature>
<gene>
    <name evidence="3" type="ORF">CA267_008370</name>
</gene>
<proteinExistence type="predicted"/>
<feature type="coiled-coil region" evidence="1">
    <location>
        <begin position="57"/>
        <end position="126"/>
    </location>
</feature>
<keyword evidence="4" id="KW-1185">Reference proteome</keyword>
<dbReference type="Pfam" id="PF11932">
    <property type="entry name" value="DUF3450"/>
    <property type="match status" value="1"/>
</dbReference>
<reference evidence="4" key="1">
    <citation type="submission" date="2014-12" db="EMBL/GenBank/DDBJ databases">
        <title>Complete genome sequence of a multi-drug resistant Klebsiella pneumoniae.</title>
        <authorList>
            <person name="Hua X."/>
            <person name="Chen Q."/>
            <person name="Li X."/>
            <person name="Feng Y."/>
            <person name="Ruan Z."/>
            <person name="Yu Y."/>
        </authorList>
    </citation>
    <scope>NUCLEOTIDE SEQUENCE [LARGE SCALE GENOMIC DNA]</scope>
    <source>
        <strain evidence="4">5.12</strain>
    </source>
</reference>
<evidence type="ECO:0000256" key="1">
    <source>
        <dbReference type="SAM" id="Coils"/>
    </source>
</evidence>
<name>A0A6M4MC76_9ALTE</name>
<evidence type="ECO:0000313" key="4">
    <source>
        <dbReference type="Proteomes" id="UP000219285"/>
    </source>
</evidence>
<dbReference type="InterPro" id="IPR016866">
    <property type="entry name" value="UCP028069"/>
</dbReference>
<dbReference type="KEGG" id="apel:CA267_008370"/>
<dbReference type="OrthoDB" id="5703905at2"/>
<evidence type="ECO:0000256" key="2">
    <source>
        <dbReference type="SAM" id="SignalP"/>
    </source>
</evidence>
<sequence length="274" mass="30276">MNTLLFSSKLSQVGLLLVTLCAEGAFSASACAASKADELDKLTGKWLQIEKQEQLLLNEWKERKPSLEQRIALLKAEQKQLQQILQQSSASQDDVEARRNALLAEQNSLEEQQSQVSRALQGLRQRSDSLYSALPEPVQVTWDKEQAALDNEADTSQQLQVVLAKLSRLGQFNQQVSVNEGILAAPDGSDVVVKQLFLGSSYAWFSNSDGKYAGYGKAIEGNWRWTFDSDIDAQQISKAIAIFEKRHQPELVQLPVLLEDPASAALTSQSVGSR</sequence>
<protein>
    <submittedName>
        <fullName evidence="3">DUF3450 family protein</fullName>
    </submittedName>
</protein>
<accession>A0A6M4MC76</accession>
<feature type="signal peptide" evidence="2">
    <location>
        <begin position="1"/>
        <end position="32"/>
    </location>
</feature>
<dbReference type="Proteomes" id="UP000219285">
    <property type="component" value="Chromosome"/>
</dbReference>